<keyword evidence="1" id="KW-0732">Signal</keyword>
<keyword evidence="3" id="KW-1185">Reference proteome</keyword>
<organism evidence="2 3">
    <name type="scientific">Flavobacterium nitrogenifigens</name>
    <dbReference type="NCBI Taxonomy" id="1617283"/>
    <lineage>
        <taxon>Bacteria</taxon>
        <taxon>Pseudomonadati</taxon>
        <taxon>Bacteroidota</taxon>
        <taxon>Flavobacteriia</taxon>
        <taxon>Flavobacteriales</taxon>
        <taxon>Flavobacteriaceae</taxon>
        <taxon>Flavobacterium</taxon>
    </lineage>
</organism>
<dbReference type="AlphaFoldDB" id="A0A7W7ITU1"/>
<feature type="signal peptide" evidence="1">
    <location>
        <begin position="1"/>
        <end position="30"/>
    </location>
</feature>
<evidence type="ECO:0008006" key="4">
    <source>
        <dbReference type="Google" id="ProtNLM"/>
    </source>
</evidence>
<evidence type="ECO:0000313" key="2">
    <source>
        <dbReference type="EMBL" id="MBB4800423.1"/>
    </source>
</evidence>
<dbReference type="PROSITE" id="PS51257">
    <property type="entry name" value="PROKAR_LIPOPROTEIN"/>
    <property type="match status" value="1"/>
</dbReference>
<evidence type="ECO:0000313" key="3">
    <source>
        <dbReference type="Proteomes" id="UP000561681"/>
    </source>
</evidence>
<dbReference type="Proteomes" id="UP000561681">
    <property type="component" value="Unassembled WGS sequence"/>
</dbReference>
<protein>
    <recommendedName>
        <fullName evidence="4">DUF4249 domain-containing protein</fullName>
    </recommendedName>
</protein>
<dbReference type="InterPro" id="IPR025345">
    <property type="entry name" value="DUF4249"/>
</dbReference>
<name>A0A7W7ITU1_9FLAO</name>
<reference evidence="2 3" key="1">
    <citation type="submission" date="2020-08" db="EMBL/GenBank/DDBJ databases">
        <title>Functional genomics of gut bacteria from endangered species of beetles.</title>
        <authorList>
            <person name="Carlos-Shanley C."/>
        </authorList>
    </citation>
    <scope>NUCLEOTIDE SEQUENCE [LARGE SCALE GENOMIC DNA]</scope>
    <source>
        <strain evidence="2 3">S00142</strain>
    </source>
</reference>
<comment type="caution">
    <text evidence="2">The sequence shown here is derived from an EMBL/GenBank/DDBJ whole genome shotgun (WGS) entry which is preliminary data.</text>
</comment>
<sequence>MYQKAIKTKYSSKIILLLLLSLLISSCTETYNLQTNTYEEAIVIEATITNELKKQEIKITKTARFEDEGITTVSGATVIVKDNLNNQYNFVEQSDRYVSETEFQALAGRQYHLEVKTKDGKVYESSNQTLTTVSQITEIVPTAVTKDKEGLGVQINVNSYDPTRTSKYYRYEYEETYKIVAPKWSSERAIVTGPQSISVREDNDPNKKVCYATKKNTDIIVTSTNNLTEDRVNFPVRFIREDDYIIAQRYSILVRQYVENQEAYSFHKIMKEMATSSSVLSPKQPGVLSGNIRCTSNVDEKVIGYFDVTSVSSQRIFFNYTDLFPPTNTPAYLNPCENISYRYCFQLNTDPPCDGPLLISGIQNNAITYIAGEGSATFTMVEAACGDCTTFASNIIPSFWKE</sequence>
<proteinExistence type="predicted"/>
<evidence type="ECO:0000256" key="1">
    <source>
        <dbReference type="SAM" id="SignalP"/>
    </source>
</evidence>
<dbReference type="RefSeq" id="WP_184158027.1">
    <property type="nucleotide sequence ID" value="NZ_JACHLD010000001.1"/>
</dbReference>
<gene>
    <name evidence="2" type="ORF">HNP37_000462</name>
</gene>
<accession>A0A7W7ITU1</accession>
<feature type="chain" id="PRO_5031278229" description="DUF4249 domain-containing protein" evidence="1">
    <location>
        <begin position="31"/>
        <end position="402"/>
    </location>
</feature>
<dbReference type="Pfam" id="PF14054">
    <property type="entry name" value="DUF4249"/>
    <property type="match status" value="1"/>
</dbReference>
<dbReference type="EMBL" id="JACHLD010000001">
    <property type="protein sequence ID" value="MBB4800423.1"/>
    <property type="molecule type" value="Genomic_DNA"/>
</dbReference>